<gene>
    <name evidence="1" type="ORF">SAMN04489764_4750</name>
</gene>
<accession>A0A1H1HRX4</accession>
<sequence length="206" mass="22441">MSVGFVKFPTMISGSRSTPPSGRVRAPREWRSRKLVIETGAESSARKQRSVVRVVPPVRPRKLAKVPFLELADGRLQGVVSSGSDIRRVYVSSIAAGSHDRSCSTNNNRPCGGLGYGMCKHLQALVKEATVQYGAERVARYLGVELADDDRPGTFPADRLGGRRVSAPAAPVFSRFLHHLAYLDRPAVTAPIPELHWFPATGEARP</sequence>
<reference evidence="1 2" key="1">
    <citation type="submission" date="2016-10" db="EMBL/GenBank/DDBJ databases">
        <authorList>
            <person name="de Groot N.N."/>
        </authorList>
    </citation>
    <scope>NUCLEOTIDE SEQUENCE [LARGE SCALE GENOMIC DNA]</scope>
    <source>
        <strain evidence="1 2">DSM 43794</strain>
    </source>
</reference>
<name>A0A1H1HRX4_9ACTN</name>
<keyword evidence="2" id="KW-1185">Reference proteome</keyword>
<protein>
    <recommendedName>
        <fullName evidence="3">SWIM-type domain-containing protein</fullName>
    </recommendedName>
</protein>
<dbReference type="STRING" id="35622.SAMN04489764_4750"/>
<dbReference type="AlphaFoldDB" id="A0A1H1HRX4"/>
<evidence type="ECO:0000313" key="1">
    <source>
        <dbReference type="EMBL" id="SDR28163.1"/>
    </source>
</evidence>
<organism evidence="1 2">
    <name type="scientific">Thermostaphylospora chromogena</name>
    <dbReference type="NCBI Taxonomy" id="35622"/>
    <lineage>
        <taxon>Bacteria</taxon>
        <taxon>Bacillati</taxon>
        <taxon>Actinomycetota</taxon>
        <taxon>Actinomycetes</taxon>
        <taxon>Streptosporangiales</taxon>
        <taxon>Thermomonosporaceae</taxon>
        <taxon>Thermostaphylospora</taxon>
    </lineage>
</organism>
<dbReference type="EMBL" id="FNKK01000002">
    <property type="protein sequence ID" value="SDR28163.1"/>
    <property type="molecule type" value="Genomic_DNA"/>
</dbReference>
<evidence type="ECO:0000313" key="2">
    <source>
        <dbReference type="Proteomes" id="UP000217103"/>
    </source>
</evidence>
<evidence type="ECO:0008006" key="3">
    <source>
        <dbReference type="Google" id="ProtNLM"/>
    </source>
</evidence>
<dbReference type="Proteomes" id="UP000217103">
    <property type="component" value="Unassembled WGS sequence"/>
</dbReference>
<proteinExistence type="predicted"/>